<keyword evidence="3" id="KW-1185">Reference proteome</keyword>
<accession>A0AAV7SHC8</accession>
<evidence type="ECO:0000313" key="2">
    <source>
        <dbReference type="EMBL" id="KAJ1163444.1"/>
    </source>
</evidence>
<dbReference type="EMBL" id="JANPWB010000008">
    <property type="protein sequence ID" value="KAJ1163444.1"/>
    <property type="molecule type" value="Genomic_DNA"/>
</dbReference>
<evidence type="ECO:0000256" key="1">
    <source>
        <dbReference type="SAM" id="MobiDB-lite"/>
    </source>
</evidence>
<gene>
    <name evidence="2" type="ORF">NDU88_003902</name>
</gene>
<sequence>MRSRGLQWLTALVDQVELPYSWANTKSAIPFPRSCFESLWVLDKDESWWPGLSNRTSAPEVVRDLASQTCGSILHALDGGRPSGESGGQQHRQQIENHSVPLWRGPVTSDVQQESE</sequence>
<dbReference type="AlphaFoldDB" id="A0AAV7SHC8"/>
<organism evidence="2 3">
    <name type="scientific">Pleurodeles waltl</name>
    <name type="common">Iberian ribbed newt</name>
    <dbReference type="NCBI Taxonomy" id="8319"/>
    <lineage>
        <taxon>Eukaryota</taxon>
        <taxon>Metazoa</taxon>
        <taxon>Chordata</taxon>
        <taxon>Craniata</taxon>
        <taxon>Vertebrata</taxon>
        <taxon>Euteleostomi</taxon>
        <taxon>Amphibia</taxon>
        <taxon>Batrachia</taxon>
        <taxon>Caudata</taxon>
        <taxon>Salamandroidea</taxon>
        <taxon>Salamandridae</taxon>
        <taxon>Pleurodelinae</taxon>
        <taxon>Pleurodeles</taxon>
    </lineage>
</organism>
<protein>
    <submittedName>
        <fullName evidence="2">Uncharacterized protein</fullName>
    </submittedName>
</protein>
<feature type="region of interest" description="Disordered" evidence="1">
    <location>
        <begin position="76"/>
        <end position="116"/>
    </location>
</feature>
<comment type="caution">
    <text evidence="2">The sequence shown here is derived from an EMBL/GenBank/DDBJ whole genome shotgun (WGS) entry which is preliminary data.</text>
</comment>
<reference evidence="2" key="1">
    <citation type="journal article" date="2022" name="bioRxiv">
        <title>Sequencing and chromosome-scale assembly of the giantPleurodeles waltlgenome.</title>
        <authorList>
            <person name="Brown T."/>
            <person name="Elewa A."/>
            <person name="Iarovenko S."/>
            <person name="Subramanian E."/>
            <person name="Araus A.J."/>
            <person name="Petzold A."/>
            <person name="Susuki M."/>
            <person name="Suzuki K.-i.T."/>
            <person name="Hayashi T."/>
            <person name="Toyoda A."/>
            <person name="Oliveira C."/>
            <person name="Osipova E."/>
            <person name="Leigh N.D."/>
            <person name="Simon A."/>
            <person name="Yun M.H."/>
        </authorList>
    </citation>
    <scope>NUCLEOTIDE SEQUENCE</scope>
    <source>
        <strain evidence="2">20211129_DDA</strain>
        <tissue evidence="2">Liver</tissue>
    </source>
</reference>
<name>A0AAV7SHC8_PLEWA</name>
<proteinExistence type="predicted"/>
<dbReference type="Proteomes" id="UP001066276">
    <property type="component" value="Chromosome 4_2"/>
</dbReference>
<evidence type="ECO:0000313" key="3">
    <source>
        <dbReference type="Proteomes" id="UP001066276"/>
    </source>
</evidence>